<dbReference type="EMBL" id="BRXY01000385">
    <property type="protein sequence ID" value="GMH91411.1"/>
    <property type="molecule type" value="Genomic_DNA"/>
</dbReference>
<keyword evidence="1" id="KW-1133">Transmembrane helix</keyword>
<feature type="transmembrane region" description="Helical" evidence="1">
    <location>
        <begin position="892"/>
        <end position="912"/>
    </location>
</feature>
<evidence type="ECO:0000259" key="2">
    <source>
        <dbReference type="Pfam" id="PF07699"/>
    </source>
</evidence>
<name>A0A9W7BMY2_9STRA</name>
<gene>
    <name evidence="3" type="ORF">TrST_g6962</name>
</gene>
<keyword evidence="4" id="KW-1185">Reference proteome</keyword>
<feature type="transmembrane region" description="Helical" evidence="1">
    <location>
        <begin position="728"/>
        <end position="749"/>
    </location>
</feature>
<sequence>MSDWLDPSNCVECSAGKKKGGPRGSCVDCPPGTISDSPVSDQCIPCTGSTYTSSAGQTSCSTCIGGTWATTDNTSCTSDSTCPLGEGRAAYIPSSGGMCEICPNGKYSDANDASQCKFCPAGKFFPDTGATSLSDCADCPTGRYSVEYAALSECTRCTAGKYNENTASTLASSCNDCAMGTYNANVGSGAASDCAFCPTGKINPDTAGATSVSACSVNCAAGQGASSDSTSCESCTAGTYGPEIGLGCFECGRGKYSEAVGAMAETQCVLCPEGKSSPLEGAPSHCETCTAGTYAAGEGFASCSTCNPGTSCGEGATEMGTCQAGSASGAGSSSCTICSEGSYSGASGASACVTCDAGKFCPQGATEMQTCPKGTFSNFGASACTDCGPSTIAPESSASACLACDTYQEGNAERTACVCQQGYYVGEDANKALPVPDGVSPNTAGMTLETLDVLPGYWRTSSTSTVILRCQSVEHCKGGVDTDNLCADGYTGPLCAVCTSGYASTGFGESLTCNACSANSKAMVAIITASILSILAASLACYLKRSGETSQVSLRRRSRVASEAISSVVKKVEKYQPIVKIIFTYFQVVGSLGFIYSLKFPPIYSTATNIFGGIVSLDFISFMPLGCIAPADFYSQLVAYTAIPVILSAMLIVYYIKLSNSPDPNANDLKVKVFQVFLTLTFIVLPSVSIKIFSTFACQLFDGDYGSYLKADFSINCNSDEHKAYQTYAALMILLFPIGVPVMYLVLLYKNREKLDPGQGLFASTTSPEGALEKALSIRAKHESEDTLLLSLRFLYSSYEPRMWWFEVFETLRRLCLTGFLVFLSPGTAAQIIFSMIMCMFAMRVYSGCSPFISNLYDSFSEVSQWQLFFTMFGALAIKVNVDEKDLQGKEYFDILLTLIQFLPALVVLLSYRRKHMKEVNADIIKPASEGFRKMSTQVKGSEVGDIEFANSDELNESSAVTTFKTGSVLGGG</sequence>
<feature type="transmembrane region" description="Helical" evidence="1">
    <location>
        <begin position="578"/>
        <end position="598"/>
    </location>
</feature>
<organism evidence="3 4">
    <name type="scientific">Triparma strigata</name>
    <dbReference type="NCBI Taxonomy" id="1606541"/>
    <lineage>
        <taxon>Eukaryota</taxon>
        <taxon>Sar</taxon>
        <taxon>Stramenopiles</taxon>
        <taxon>Ochrophyta</taxon>
        <taxon>Bolidophyceae</taxon>
        <taxon>Parmales</taxon>
        <taxon>Triparmaceae</taxon>
        <taxon>Triparma</taxon>
    </lineage>
</organism>
<dbReference type="AlphaFoldDB" id="A0A9W7BMY2"/>
<dbReference type="PANTHER" id="PTHR11319">
    <property type="entry name" value="G PROTEIN-COUPLED RECEPTOR-RELATED"/>
    <property type="match status" value="1"/>
</dbReference>
<dbReference type="Pfam" id="PF07699">
    <property type="entry name" value="Ephrin_rec_like"/>
    <property type="match status" value="1"/>
</dbReference>
<evidence type="ECO:0000313" key="4">
    <source>
        <dbReference type="Proteomes" id="UP001165085"/>
    </source>
</evidence>
<feature type="transmembrane region" description="Helical" evidence="1">
    <location>
        <begin position="676"/>
        <end position="701"/>
    </location>
</feature>
<keyword evidence="1" id="KW-0812">Transmembrane</keyword>
<dbReference type="OrthoDB" id="201051at2759"/>
<reference evidence="4" key="1">
    <citation type="journal article" date="2023" name="Commun. Biol.">
        <title>Genome analysis of Parmales, the sister group of diatoms, reveals the evolutionary specialization of diatoms from phago-mixotrophs to photoautotrophs.</title>
        <authorList>
            <person name="Ban H."/>
            <person name="Sato S."/>
            <person name="Yoshikawa S."/>
            <person name="Yamada K."/>
            <person name="Nakamura Y."/>
            <person name="Ichinomiya M."/>
            <person name="Sato N."/>
            <person name="Blanc-Mathieu R."/>
            <person name="Endo H."/>
            <person name="Kuwata A."/>
            <person name="Ogata H."/>
        </authorList>
    </citation>
    <scope>NUCLEOTIDE SEQUENCE [LARGE SCALE GENOMIC DNA]</scope>
    <source>
        <strain evidence="4">NIES 3701</strain>
    </source>
</reference>
<comment type="caution">
    <text evidence="3">The sequence shown here is derived from an EMBL/GenBank/DDBJ whole genome shotgun (WGS) entry which is preliminary data.</text>
</comment>
<dbReference type="Proteomes" id="UP001165085">
    <property type="component" value="Unassembled WGS sequence"/>
</dbReference>
<dbReference type="InterPro" id="IPR009030">
    <property type="entry name" value="Growth_fac_rcpt_cys_sf"/>
</dbReference>
<feature type="domain" description="Tyrosine-protein kinase ephrin type A/B receptor-like" evidence="2">
    <location>
        <begin position="91"/>
        <end position="136"/>
    </location>
</feature>
<dbReference type="CDD" id="cd00185">
    <property type="entry name" value="TNFRSF"/>
    <property type="match status" value="1"/>
</dbReference>
<proteinExistence type="predicted"/>
<keyword evidence="1" id="KW-0472">Membrane</keyword>
<accession>A0A9W7BMY2</accession>
<dbReference type="SUPFAM" id="SSF57184">
    <property type="entry name" value="Growth factor receptor domain"/>
    <property type="match status" value="3"/>
</dbReference>
<feature type="transmembrane region" description="Helical" evidence="1">
    <location>
        <begin position="637"/>
        <end position="656"/>
    </location>
</feature>
<feature type="transmembrane region" description="Helical" evidence="1">
    <location>
        <begin position="522"/>
        <end position="543"/>
    </location>
</feature>
<dbReference type="PANTHER" id="PTHR11319:SF35">
    <property type="entry name" value="OUTER MEMBRANE PROTEIN PMPC-RELATED"/>
    <property type="match status" value="1"/>
</dbReference>
<feature type="transmembrane region" description="Helical" evidence="1">
    <location>
        <begin position="820"/>
        <end position="842"/>
    </location>
</feature>
<protein>
    <recommendedName>
        <fullName evidence="2">Tyrosine-protein kinase ephrin type A/B receptor-like domain-containing protein</fullName>
    </recommendedName>
</protein>
<dbReference type="Gene3D" id="2.10.50.10">
    <property type="entry name" value="Tumor Necrosis Factor Receptor, subunit A, domain 2"/>
    <property type="match status" value="3"/>
</dbReference>
<dbReference type="InterPro" id="IPR011641">
    <property type="entry name" value="Tyr-kin_ephrin_A/B_rcpt-like"/>
</dbReference>
<evidence type="ECO:0000256" key="1">
    <source>
        <dbReference type="SAM" id="Phobius"/>
    </source>
</evidence>
<dbReference type="SMART" id="SM01411">
    <property type="entry name" value="Ephrin_rec_like"/>
    <property type="match status" value="7"/>
</dbReference>
<evidence type="ECO:0000313" key="3">
    <source>
        <dbReference type="EMBL" id="GMH91411.1"/>
    </source>
</evidence>